<evidence type="ECO:0000313" key="4">
    <source>
        <dbReference type="Proteomes" id="UP000199039"/>
    </source>
</evidence>
<dbReference type="Gene3D" id="3.10.105.10">
    <property type="entry name" value="Dipeptide-binding Protein, Domain 3"/>
    <property type="match status" value="1"/>
</dbReference>
<dbReference type="InterPro" id="IPR000914">
    <property type="entry name" value="SBP_5_dom"/>
</dbReference>
<reference evidence="3 4" key="1">
    <citation type="submission" date="2016-09" db="EMBL/GenBank/DDBJ databases">
        <authorList>
            <person name="Capua I."/>
            <person name="De Benedictis P."/>
            <person name="Joannis T."/>
            <person name="Lombin L.H."/>
            <person name="Cattoli G."/>
        </authorList>
    </citation>
    <scope>NUCLEOTIDE SEQUENCE [LARGE SCALE GENOMIC DNA]</scope>
    <source>
        <strain evidence="3 4">ISLP-3</strain>
    </source>
</reference>
<dbReference type="Proteomes" id="UP000199039">
    <property type="component" value="Unassembled WGS sequence"/>
</dbReference>
<dbReference type="Gene3D" id="3.40.190.10">
    <property type="entry name" value="Periplasmic binding protein-like II"/>
    <property type="match status" value="1"/>
</dbReference>
<evidence type="ECO:0000256" key="1">
    <source>
        <dbReference type="SAM" id="SignalP"/>
    </source>
</evidence>
<dbReference type="InterPro" id="IPR039424">
    <property type="entry name" value="SBP_5"/>
</dbReference>
<organism evidence="3 4">
    <name type="scientific">Sanguibacter gelidistatuariae</name>
    <dbReference type="NCBI Taxonomy" id="1814289"/>
    <lineage>
        <taxon>Bacteria</taxon>
        <taxon>Bacillati</taxon>
        <taxon>Actinomycetota</taxon>
        <taxon>Actinomycetes</taxon>
        <taxon>Micrococcales</taxon>
        <taxon>Sanguibacteraceae</taxon>
        <taxon>Sanguibacter</taxon>
    </lineage>
</organism>
<accession>A0A1G6UV11</accession>
<dbReference type="GO" id="GO:0043190">
    <property type="term" value="C:ATP-binding cassette (ABC) transporter complex"/>
    <property type="evidence" value="ECO:0007669"/>
    <property type="project" value="InterPro"/>
</dbReference>
<gene>
    <name evidence="3" type="ORF">SAMN05216410_3345</name>
</gene>
<sequence>MRRSMTAFGVAGVLLLATACGGGSDDAAGSSGGGGTASLVLAQSGIPISFDVQGYASGQQTQYFTAVFDTLLRQDGAGEIVPGVASEWSYDDTRTVLTLTLNEGITFTDGVALDADAVVANIEHFRSSSTPDLSNAVFVSAVTAVDPTHVQITLSQPDPMMLNWLTQPLGYMSSPDSWDNPDVATNPVGSGPYILDTKSTVVGSTYEFDKNPDYWDNSFELYDSLSMNYYADQSALLNALQGGQVDAASFSNFSSLAQVESAGYDVNTAQLDWEGLMLLDRDGAIAPELADVRVRQAINYAIDKEGILSAILLDHGTATSQIFGPATDGYVEDLDDAYVYDPDKARDLLAAAGYSDGIKLSMPSAAALDSSLLTQIQQQLADVGITVTYTDVGTNLISDIMGAKYPATWFRLASASDWQTATFAITPDALFNSFATTVPEVTELLTTMQTGSEDEAATAAEDLNRYIVEEAWFAPFYFVDNIYVSKPTVDVTMAADMVVPYIYLIQPAA</sequence>
<dbReference type="STRING" id="1814289.SAMN05216410_3345"/>
<dbReference type="PROSITE" id="PS51257">
    <property type="entry name" value="PROKAR_LIPOPROTEIN"/>
    <property type="match status" value="1"/>
</dbReference>
<evidence type="ECO:0000313" key="3">
    <source>
        <dbReference type="EMBL" id="SDD45250.1"/>
    </source>
</evidence>
<dbReference type="GO" id="GO:0015833">
    <property type="term" value="P:peptide transport"/>
    <property type="evidence" value="ECO:0007669"/>
    <property type="project" value="TreeGrafter"/>
</dbReference>
<feature type="domain" description="Solute-binding protein family 5" evidence="2">
    <location>
        <begin position="79"/>
        <end position="411"/>
    </location>
</feature>
<dbReference type="InterPro" id="IPR030678">
    <property type="entry name" value="Peptide/Ni-bd"/>
</dbReference>
<dbReference type="Pfam" id="PF00496">
    <property type="entry name" value="SBP_bac_5"/>
    <property type="match status" value="1"/>
</dbReference>
<dbReference type="PANTHER" id="PTHR30290">
    <property type="entry name" value="PERIPLASMIC BINDING COMPONENT OF ABC TRANSPORTER"/>
    <property type="match status" value="1"/>
</dbReference>
<name>A0A1G6UV11_9MICO</name>
<dbReference type="SUPFAM" id="SSF53850">
    <property type="entry name" value="Periplasmic binding protein-like II"/>
    <property type="match status" value="1"/>
</dbReference>
<evidence type="ECO:0000259" key="2">
    <source>
        <dbReference type="Pfam" id="PF00496"/>
    </source>
</evidence>
<protein>
    <submittedName>
        <fullName evidence="3">Peptide/nickel transport system substrate-binding protein</fullName>
    </submittedName>
</protein>
<dbReference type="AlphaFoldDB" id="A0A1G6UV11"/>
<dbReference type="GO" id="GO:0042597">
    <property type="term" value="C:periplasmic space"/>
    <property type="evidence" value="ECO:0007669"/>
    <property type="project" value="UniProtKB-ARBA"/>
</dbReference>
<dbReference type="EMBL" id="FMYH01000007">
    <property type="protein sequence ID" value="SDD45250.1"/>
    <property type="molecule type" value="Genomic_DNA"/>
</dbReference>
<dbReference type="GO" id="GO:1904680">
    <property type="term" value="F:peptide transmembrane transporter activity"/>
    <property type="evidence" value="ECO:0007669"/>
    <property type="project" value="TreeGrafter"/>
</dbReference>
<proteinExistence type="predicted"/>
<dbReference type="PIRSF" id="PIRSF002741">
    <property type="entry name" value="MppA"/>
    <property type="match status" value="1"/>
</dbReference>
<feature type="chain" id="PRO_5039648489" evidence="1">
    <location>
        <begin position="20"/>
        <end position="509"/>
    </location>
</feature>
<feature type="signal peptide" evidence="1">
    <location>
        <begin position="1"/>
        <end position="19"/>
    </location>
</feature>
<keyword evidence="4" id="KW-1185">Reference proteome</keyword>
<keyword evidence="1" id="KW-0732">Signal</keyword>